<name>A0A8S1KSQ7_9CILI</name>
<evidence type="ECO:0000256" key="1">
    <source>
        <dbReference type="SAM" id="MobiDB-lite"/>
    </source>
</evidence>
<feature type="compositionally biased region" description="Low complexity" evidence="1">
    <location>
        <begin position="231"/>
        <end position="249"/>
    </location>
</feature>
<comment type="caution">
    <text evidence="4">The sequence shown here is derived from an EMBL/GenBank/DDBJ whole genome shotgun (WGS) entry which is preliminary data.</text>
</comment>
<feature type="domain" description="eIF2D winged helix" evidence="3">
    <location>
        <begin position="288"/>
        <end position="370"/>
    </location>
</feature>
<dbReference type="InterPro" id="IPR039757">
    <property type="entry name" value="EIF2D"/>
</dbReference>
<dbReference type="EMBL" id="CAJJDN010000011">
    <property type="protein sequence ID" value="CAD8057937.1"/>
    <property type="molecule type" value="Genomic_DNA"/>
</dbReference>
<dbReference type="InterPro" id="IPR057429">
    <property type="entry name" value="WH_eIF2D"/>
</dbReference>
<dbReference type="GO" id="GO:0001731">
    <property type="term" value="P:formation of translation preinitiation complex"/>
    <property type="evidence" value="ECO:0007669"/>
    <property type="project" value="InterPro"/>
</dbReference>
<dbReference type="PANTHER" id="PTHR12217">
    <property type="entry name" value="EUKARYOTIC TRANSLATION INITIATION FACTOR 2D"/>
    <property type="match status" value="1"/>
</dbReference>
<evidence type="ECO:0000259" key="2">
    <source>
        <dbReference type="Pfam" id="PF17832"/>
    </source>
</evidence>
<evidence type="ECO:0000259" key="3">
    <source>
        <dbReference type="Pfam" id="PF25304"/>
    </source>
</evidence>
<dbReference type="AlphaFoldDB" id="A0A8S1KSQ7"/>
<proteinExistence type="predicted"/>
<dbReference type="PANTHER" id="PTHR12217:SF4">
    <property type="entry name" value="EUKARYOTIC TRANSLATION INITIATION FACTOR 2D"/>
    <property type="match status" value="1"/>
</dbReference>
<feature type="region of interest" description="Disordered" evidence="1">
    <location>
        <begin position="472"/>
        <end position="517"/>
    </location>
</feature>
<feature type="domain" description="Pre-PUA" evidence="2">
    <location>
        <begin position="2"/>
        <end position="86"/>
    </location>
</feature>
<gene>
    <name evidence="4" type="ORF">PSON_ATCC_30995.1.T0110467</name>
</gene>
<reference evidence="4" key="1">
    <citation type="submission" date="2021-01" db="EMBL/GenBank/DDBJ databases">
        <authorList>
            <consortium name="Genoscope - CEA"/>
            <person name="William W."/>
        </authorList>
    </citation>
    <scope>NUCLEOTIDE SEQUENCE</scope>
</reference>
<organism evidence="4 5">
    <name type="scientific">Paramecium sonneborni</name>
    <dbReference type="NCBI Taxonomy" id="65129"/>
    <lineage>
        <taxon>Eukaryota</taxon>
        <taxon>Sar</taxon>
        <taxon>Alveolata</taxon>
        <taxon>Ciliophora</taxon>
        <taxon>Intramacronucleata</taxon>
        <taxon>Oligohymenophorea</taxon>
        <taxon>Peniculida</taxon>
        <taxon>Parameciidae</taxon>
        <taxon>Paramecium</taxon>
    </lineage>
</organism>
<dbReference type="Pfam" id="PF17832">
    <property type="entry name" value="Pre-PUA"/>
    <property type="match status" value="1"/>
</dbReference>
<evidence type="ECO:0000313" key="4">
    <source>
        <dbReference type="EMBL" id="CAD8057937.1"/>
    </source>
</evidence>
<dbReference type="GO" id="GO:0003743">
    <property type="term" value="F:translation initiation factor activity"/>
    <property type="evidence" value="ECO:0007669"/>
    <property type="project" value="InterPro"/>
</dbReference>
<evidence type="ECO:0000313" key="5">
    <source>
        <dbReference type="Proteomes" id="UP000692954"/>
    </source>
</evidence>
<feature type="compositionally biased region" description="Basic and acidic residues" evidence="1">
    <location>
        <begin position="485"/>
        <end position="509"/>
    </location>
</feature>
<sequence>MFGKTIKIQGSVLLKGKDRENFETALRKQFDALTVKKIFEDSEQCMQEKLNGSKMIIYHTDEYPAFVDGTGKEDYVPTLFVVAEYPKLVGTLQLKAGIDEAGILKAGKVLWNQICNQDKLGEFKKDSIKKLVNNDKKLLAIIAIGCDSVDLKKEQEKGIAGYILHKQGDKLWEHGPNELGQPLEPENFDEVQETKTQNYEEYSDEDIDLNMIAPGTKKPAVKKEQKKSSKGKPIQQQQQQQQQQQVKQQFADDSDDDNKHKKKSGKQEDKPQQQQQQQVGGVPTKVMDEYIKESFLNACKIGINDKQLPIEGQVFYEKYMIAFKKPGIELDLKNSSFQKIGKFLQTMQKDGLIEYKEIKKGGQPSIIKIDRQNEQISDWEPTVLKAAKKGDEEKEDKNQVAQYKQNIEVTDLFLPVGPLIKIFSKEGEENQKVEPLTREQYTSQLNQYIKKNLKQEKKMIVLTEDLINELGIKEHQSDSDDEQKEEQQEVKEKDKEKDKDKEKEKEQKRKQPQNQITLDKLQKRIEELMQKSYRIKNIRLNQSELKQGEFKGLQLIAEKQHNQQVNRIVGLEQFGFDHQGKIEDIYSFAYVLKQMQETFHCGVGIHDGIGKNAGKEIILQKNVFDQLPDYCTNILKIESKYIHEQNKLGTNKKKQEGMTRQ</sequence>
<protein>
    <submittedName>
        <fullName evidence="4">Uncharacterized protein</fullName>
    </submittedName>
</protein>
<dbReference type="Proteomes" id="UP000692954">
    <property type="component" value="Unassembled WGS sequence"/>
</dbReference>
<dbReference type="Pfam" id="PF25304">
    <property type="entry name" value="WHD_eIF2D"/>
    <property type="match status" value="1"/>
</dbReference>
<dbReference type="OrthoDB" id="305545at2759"/>
<feature type="region of interest" description="Disordered" evidence="1">
    <location>
        <begin position="200"/>
        <end position="283"/>
    </location>
</feature>
<dbReference type="InterPro" id="IPR041366">
    <property type="entry name" value="Pre-PUA"/>
</dbReference>
<accession>A0A8S1KSQ7</accession>
<keyword evidence="5" id="KW-1185">Reference proteome</keyword>